<protein>
    <submittedName>
        <fullName evidence="2">Glutamine amidotransferase</fullName>
    </submittedName>
</protein>
<feature type="domain" description="DJ-1/PfpI" evidence="1">
    <location>
        <begin position="1"/>
        <end position="171"/>
    </location>
</feature>
<accession>A0A1E5E125</accession>
<evidence type="ECO:0000313" key="3">
    <source>
        <dbReference type="Proteomes" id="UP000094070"/>
    </source>
</evidence>
<sequence>MKIGIYIYDNAEVLDFSGPYEVFTTANRINHNDTLFETFLIAERNDIVTARAGYQVLPHFDITNHPELDVLIIVGGVHTNEMTKHNVIHWISEQQKTVPLIASVCTGAFLLAQAQVFTHHKVTTHWEDIPSLRQLFPSLDVQENVRWVQDGNKISSGGISAGIDMSLFIVSQLANVALAEATAKQMEFRWVKND</sequence>
<dbReference type="GO" id="GO:0006355">
    <property type="term" value="P:regulation of DNA-templated transcription"/>
    <property type="evidence" value="ECO:0007669"/>
    <property type="project" value="TreeGrafter"/>
</dbReference>
<keyword evidence="3" id="KW-1185">Reference proteome</keyword>
<keyword evidence="2" id="KW-0808">Transferase</keyword>
<dbReference type="Proteomes" id="UP000094070">
    <property type="component" value="Unassembled WGS sequence"/>
</dbReference>
<evidence type="ECO:0000259" key="1">
    <source>
        <dbReference type="Pfam" id="PF01965"/>
    </source>
</evidence>
<dbReference type="Pfam" id="PF01965">
    <property type="entry name" value="DJ-1_PfpI"/>
    <property type="match status" value="1"/>
</dbReference>
<evidence type="ECO:0000313" key="2">
    <source>
        <dbReference type="EMBL" id="OEF24266.1"/>
    </source>
</evidence>
<dbReference type="eggNOG" id="COG4977">
    <property type="taxonomic scope" value="Bacteria"/>
</dbReference>
<name>A0A1E5E125_9VIBR</name>
<reference evidence="2 3" key="1">
    <citation type="journal article" date="2012" name="Science">
        <title>Ecological populations of bacteria act as socially cohesive units of antibiotic production and resistance.</title>
        <authorList>
            <person name="Cordero O.X."/>
            <person name="Wildschutte H."/>
            <person name="Kirkup B."/>
            <person name="Proehl S."/>
            <person name="Ngo L."/>
            <person name="Hussain F."/>
            <person name="Le Roux F."/>
            <person name="Mincer T."/>
            <person name="Polz M.F."/>
        </authorList>
    </citation>
    <scope>NUCLEOTIDE SEQUENCE [LARGE SCALE GENOMIC DNA]</scope>
    <source>
        <strain evidence="2 3">1S-45</strain>
    </source>
</reference>
<keyword evidence="2" id="KW-0315">Glutamine amidotransferase</keyword>
<dbReference type="OrthoDB" id="9803764at2"/>
<proteinExistence type="predicted"/>
<dbReference type="AlphaFoldDB" id="A0A1E5E125"/>
<dbReference type="CDD" id="cd03139">
    <property type="entry name" value="GATase1_PfpI_2"/>
    <property type="match status" value="1"/>
</dbReference>
<comment type="caution">
    <text evidence="2">The sequence shown here is derived from an EMBL/GenBank/DDBJ whole genome shotgun (WGS) entry which is preliminary data.</text>
</comment>
<dbReference type="PANTHER" id="PTHR43130">
    <property type="entry name" value="ARAC-FAMILY TRANSCRIPTIONAL REGULATOR"/>
    <property type="match status" value="1"/>
</dbReference>
<dbReference type="InterPro" id="IPR029062">
    <property type="entry name" value="Class_I_gatase-like"/>
</dbReference>
<dbReference type="EMBL" id="AJYK02000078">
    <property type="protein sequence ID" value="OEF24266.1"/>
    <property type="molecule type" value="Genomic_DNA"/>
</dbReference>
<dbReference type="Gene3D" id="3.40.50.880">
    <property type="match status" value="1"/>
</dbReference>
<gene>
    <name evidence="2" type="ORF">A1QC_10255</name>
</gene>
<dbReference type="InterPro" id="IPR052158">
    <property type="entry name" value="INH-QAR"/>
</dbReference>
<dbReference type="InterPro" id="IPR002818">
    <property type="entry name" value="DJ-1/PfpI"/>
</dbReference>
<dbReference type="STRING" id="1188252.A1QC_10255"/>
<organism evidence="2 3">
    <name type="scientific">Vibrio rumoiensis 1S-45</name>
    <dbReference type="NCBI Taxonomy" id="1188252"/>
    <lineage>
        <taxon>Bacteria</taxon>
        <taxon>Pseudomonadati</taxon>
        <taxon>Pseudomonadota</taxon>
        <taxon>Gammaproteobacteria</taxon>
        <taxon>Vibrionales</taxon>
        <taxon>Vibrionaceae</taxon>
        <taxon>Vibrio</taxon>
    </lineage>
</organism>
<dbReference type="GO" id="GO:0016740">
    <property type="term" value="F:transferase activity"/>
    <property type="evidence" value="ECO:0007669"/>
    <property type="project" value="UniProtKB-KW"/>
</dbReference>
<dbReference type="RefSeq" id="WP_017023937.1">
    <property type="nucleotide sequence ID" value="NZ_AJYK02000078.1"/>
</dbReference>
<dbReference type="PANTHER" id="PTHR43130:SF14">
    <property type="entry name" value="DJ-1_PFPI DOMAIN-CONTAINING PROTEIN"/>
    <property type="match status" value="1"/>
</dbReference>
<dbReference type="SUPFAM" id="SSF52317">
    <property type="entry name" value="Class I glutamine amidotransferase-like"/>
    <property type="match status" value="1"/>
</dbReference>